<name>A0ABT6XLR6_9FLAO</name>
<dbReference type="Proteomes" id="UP001230035">
    <property type="component" value="Unassembled WGS sequence"/>
</dbReference>
<organism evidence="1 2">
    <name type="scientific">Flavobacterium sedimenticola</name>
    <dbReference type="NCBI Taxonomy" id="3043286"/>
    <lineage>
        <taxon>Bacteria</taxon>
        <taxon>Pseudomonadati</taxon>
        <taxon>Bacteroidota</taxon>
        <taxon>Flavobacteriia</taxon>
        <taxon>Flavobacteriales</taxon>
        <taxon>Flavobacteriaceae</taxon>
        <taxon>Flavobacterium</taxon>
    </lineage>
</organism>
<evidence type="ECO:0000313" key="1">
    <source>
        <dbReference type="EMBL" id="MDI9256033.1"/>
    </source>
</evidence>
<dbReference type="RefSeq" id="WP_283237719.1">
    <property type="nucleotide sequence ID" value="NZ_JASGBP010000001.1"/>
</dbReference>
<sequence length="183" mass="20582">MKTKLFYLTACFISLTFVSCETEESAQTNDATASKIQNSNVSVIADMVPAYSTDLTIRDQYDAGDVNVYFDEQTAYFEYKTAANWRVKKIQLYVGDFELVPTNTNGTAIPDRFPIKSNYANGTESVVYAVSKSALPDCFTVSARAEVYRNGLNLTVQNETAWGYGDKFSSRDWSMYFNICQPE</sequence>
<evidence type="ECO:0000313" key="2">
    <source>
        <dbReference type="Proteomes" id="UP001230035"/>
    </source>
</evidence>
<dbReference type="EMBL" id="JASGBP010000001">
    <property type="protein sequence ID" value="MDI9256033.1"/>
    <property type="molecule type" value="Genomic_DNA"/>
</dbReference>
<reference evidence="1 2" key="1">
    <citation type="submission" date="2023-05" db="EMBL/GenBank/DDBJ databases">
        <title>Flavobacterium sedimenti sp. nov., isolated from the sediment.</title>
        <authorList>
            <person name="Wu N."/>
        </authorList>
    </citation>
    <scope>NUCLEOTIDE SEQUENCE [LARGE SCALE GENOMIC DNA]</scope>
    <source>
        <strain evidence="1 2">YZ-48</strain>
    </source>
</reference>
<comment type="caution">
    <text evidence="1">The sequence shown here is derived from an EMBL/GenBank/DDBJ whole genome shotgun (WGS) entry which is preliminary data.</text>
</comment>
<proteinExistence type="predicted"/>
<accession>A0ABT6XLR6</accession>
<gene>
    <name evidence="1" type="ORF">QHT84_01255</name>
</gene>
<keyword evidence="2" id="KW-1185">Reference proteome</keyword>
<dbReference type="PROSITE" id="PS51257">
    <property type="entry name" value="PROKAR_LIPOPROTEIN"/>
    <property type="match status" value="1"/>
</dbReference>
<protein>
    <submittedName>
        <fullName evidence="1">Uncharacterized protein</fullName>
    </submittedName>
</protein>